<reference evidence="5" key="2">
    <citation type="submission" date="2010-04" db="EMBL/GenBank/DDBJ databases">
        <authorList>
            <person name="Buell R."/>
            <person name="Hamilton J."/>
            <person name="Hostetler J."/>
        </authorList>
    </citation>
    <scope>NUCLEOTIDE SEQUENCE [LARGE SCALE GENOMIC DNA]</scope>
    <source>
        <strain evidence="5">DAOM:BR144</strain>
    </source>
</reference>
<feature type="compositionally biased region" description="Acidic residues" evidence="2">
    <location>
        <begin position="230"/>
        <end position="247"/>
    </location>
</feature>
<dbReference type="SMART" id="SM00674">
    <property type="entry name" value="CENPB"/>
    <property type="match status" value="1"/>
</dbReference>
<name>K3WER7_GLOUD</name>
<dbReference type="EMBL" id="GL376603">
    <property type="status" value="NOT_ANNOTATED_CDS"/>
    <property type="molecule type" value="Genomic_DNA"/>
</dbReference>
<dbReference type="Proteomes" id="UP000019132">
    <property type="component" value="Unassembled WGS sequence"/>
</dbReference>
<feature type="domain" description="HTH CENPB-type" evidence="3">
    <location>
        <begin position="149"/>
        <end position="222"/>
    </location>
</feature>
<accession>K3WER7</accession>
<dbReference type="HOGENOM" id="CLU_065484_0_0_1"/>
<feature type="region of interest" description="Disordered" evidence="2">
    <location>
        <begin position="342"/>
        <end position="362"/>
    </location>
</feature>
<reference evidence="5" key="1">
    <citation type="journal article" date="2010" name="Genome Biol.">
        <title>Genome sequence of the necrotrophic plant pathogen Pythium ultimum reveals original pathogenicity mechanisms and effector repertoire.</title>
        <authorList>
            <person name="Levesque C.A."/>
            <person name="Brouwer H."/>
            <person name="Cano L."/>
            <person name="Hamilton J.P."/>
            <person name="Holt C."/>
            <person name="Huitema E."/>
            <person name="Raffaele S."/>
            <person name="Robideau G.P."/>
            <person name="Thines M."/>
            <person name="Win J."/>
            <person name="Zerillo M.M."/>
            <person name="Beakes G.W."/>
            <person name="Boore J.L."/>
            <person name="Busam D."/>
            <person name="Dumas B."/>
            <person name="Ferriera S."/>
            <person name="Fuerstenberg S.I."/>
            <person name="Gachon C.M."/>
            <person name="Gaulin E."/>
            <person name="Govers F."/>
            <person name="Grenville-Briggs L."/>
            <person name="Horner N."/>
            <person name="Hostetler J."/>
            <person name="Jiang R.H."/>
            <person name="Johnson J."/>
            <person name="Krajaejun T."/>
            <person name="Lin H."/>
            <person name="Meijer H.J."/>
            <person name="Moore B."/>
            <person name="Morris P."/>
            <person name="Phuntmart V."/>
            <person name="Puiu D."/>
            <person name="Shetty J."/>
            <person name="Stajich J.E."/>
            <person name="Tripathy S."/>
            <person name="Wawra S."/>
            <person name="van West P."/>
            <person name="Whitty B.R."/>
            <person name="Coutinho P.M."/>
            <person name="Henrissat B."/>
            <person name="Martin F."/>
            <person name="Thomas P.D."/>
            <person name="Tyler B.M."/>
            <person name="De Vries R.P."/>
            <person name="Kamoun S."/>
            <person name="Yandell M."/>
            <person name="Tisserat N."/>
            <person name="Buell C.R."/>
        </authorList>
    </citation>
    <scope>NUCLEOTIDE SEQUENCE</scope>
    <source>
        <strain evidence="5">DAOM:BR144</strain>
    </source>
</reference>
<proteinExistence type="predicted"/>
<protein>
    <recommendedName>
        <fullName evidence="3">HTH CENPB-type domain-containing protein</fullName>
    </recommendedName>
</protein>
<dbReference type="eggNOG" id="KOG3105">
    <property type="taxonomic scope" value="Eukaryota"/>
</dbReference>
<feature type="region of interest" description="Disordered" evidence="2">
    <location>
        <begin position="52"/>
        <end position="92"/>
    </location>
</feature>
<dbReference type="GO" id="GO:0003677">
    <property type="term" value="F:DNA binding"/>
    <property type="evidence" value="ECO:0007669"/>
    <property type="project" value="UniProtKB-KW"/>
</dbReference>
<evidence type="ECO:0000313" key="4">
    <source>
        <dbReference type="EnsemblProtists" id="PYU1_T003458"/>
    </source>
</evidence>
<dbReference type="VEuPathDB" id="FungiDB:PYU1_G003448"/>
<dbReference type="PROSITE" id="PS51253">
    <property type="entry name" value="HTH_CENPB"/>
    <property type="match status" value="1"/>
</dbReference>
<dbReference type="InParanoid" id="K3WER7"/>
<dbReference type="SUPFAM" id="SSF46689">
    <property type="entry name" value="Homeodomain-like"/>
    <property type="match status" value="1"/>
</dbReference>
<evidence type="ECO:0000256" key="1">
    <source>
        <dbReference type="ARBA" id="ARBA00023125"/>
    </source>
</evidence>
<reference evidence="4" key="3">
    <citation type="submission" date="2015-02" db="UniProtKB">
        <authorList>
            <consortium name="EnsemblProtists"/>
        </authorList>
    </citation>
    <scope>IDENTIFICATION</scope>
    <source>
        <strain evidence="4">DAOM BR144</strain>
    </source>
</reference>
<feature type="compositionally biased region" description="Polar residues" evidence="2">
    <location>
        <begin position="248"/>
        <end position="260"/>
    </location>
</feature>
<feature type="compositionally biased region" description="Polar residues" evidence="2">
    <location>
        <begin position="342"/>
        <end position="351"/>
    </location>
</feature>
<evidence type="ECO:0000256" key="2">
    <source>
        <dbReference type="SAM" id="MobiDB-lite"/>
    </source>
</evidence>
<dbReference type="Gene3D" id="1.10.10.60">
    <property type="entry name" value="Homeodomain-like"/>
    <property type="match status" value="1"/>
</dbReference>
<dbReference type="Pfam" id="PF03221">
    <property type="entry name" value="HTH_Tnp_Tc5"/>
    <property type="match status" value="1"/>
</dbReference>
<organism evidence="4 5">
    <name type="scientific">Globisporangium ultimum (strain ATCC 200006 / CBS 805.95 / DAOM BR144)</name>
    <name type="common">Pythium ultimum</name>
    <dbReference type="NCBI Taxonomy" id="431595"/>
    <lineage>
        <taxon>Eukaryota</taxon>
        <taxon>Sar</taxon>
        <taxon>Stramenopiles</taxon>
        <taxon>Oomycota</taxon>
        <taxon>Peronosporomycetes</taxon>
        <taxon>Pythiales</taxon>
        <taxon>Pythiaceae</taxon>
        <taxon>Globisporangium</taxon>
    </lineage>
</organism>
<dbReference type="EnsemblProtists" id="PYU1_T003458">
    <property type="protein sequence ID" value="PYU1_T003458"/>
    <property type="gene ID" value="PYU1_G003448"/>
</dbReference>
<dbReference type="AlphaFoldDB" id="K3WER7"/>
<feature type="compositionally biased region" description="Polar residues" evidence="2">
    <location>
        <begin position="66"/>
        <end position="77"/>
    </location>
</feature>
<evidence type="ECO:0000313" key="5">
    <source>
        <dbReference type="Proteomes" id="UP000019132"/>
    </source>
</evidence>
<evidence type="ECO:0000259" key="3">
    <source>
        <dbReference type="PROSITE" id="PS51253"/>
    </source>
</evidence>
<sequence length="362" mass="40494">MASAPIAAAAVPTGSAEKKKRIVLRRYVAQEEKEKELQLKQQRKLLLAAAAAKPFAQEQQEEASLASPQQQQPTNVPESAEKRKRGGGERLNDAQRLEIIRLRRQDNPPSLRSLAREFRVTEKSIRNVMQSAAEIEKRNENVDVKQQTQTFRHAAPRHPELEEKVFEWICSLKKVQINPTPSAIIEKAKVIAAGLGIADAEFKGSAGWFERFRRRRRLSDMRMSVGGDDGAGDNDDDEENRDGDEEQQQSNDVSGNSAASTKRRNEHSVALAGSSNESVVGAVGVYDLLHRLVEFENNLRLFQRANPLEHDRAEQCLANASVIRHDLLAMHANMQVRTLRANNGASPQTTKSTRHHELQALI</sequence>
<dbReference type="InterPro" id="IPR009057">
    <property type="entry name" value="Homeodomain-like_sf"/>
</dbReference>
<keyword evidence="1" id="KW-0238">DNA-binding</keyword>
<keyword evidence="5" id="KW-1185">Reference proteome</keyword>
<dbReference type="InterPro" id="IPR006600">
    <property type="entry name" value="HTH_CenpB_DNA-bd_dom"/>
</dbReference>
<dbReference type="STRING" id="431595.K3WER7"/>
<feature type="region of interest" description="Disordered" evidence="2">
    <location>
        <begin position="222"/>
        <end position="270"/>
    </location>
</feature>